<dbReference type="Pfam" id="PF25182">
    <property type="entry name" value="NonGDSL"/>
    <property type="match status" value="1"/>
</dbReference>
<sequence>MNRPLLTLLALLAAAPAPLLAAAAPPPPPAACPVPDEALPPAPHLPHTVRALRRHQPLRIVAIGAGATAGSGLTLDQAFPARLAARLAAAYPGSAVTLLNKGRLGESTATMADTLRSQVLPEHPTLVLWEAGTVESVTGADPQQMAEDMLKGLDRLRAAQADVILIDMQYSPAAAAVIDFSPYLEALHIVAESAEVPMFDRFAAMRAWTEENQIDLDAASGDHHRAQAARAEDCVAAGLAALITRATQMPSPDHKP</sequence>
<gene>
    <name evidence="1" type="ORF">GALL_175520</name>
</gene>
<dbReference type="SUPFAM" id="SSF52266">
    <property type="entry name" value="SGNH hydrolase"/>
    <property type="match status" value="1"/>
</dbReference>
<protein>
    <recommendedName>
        <fullName evidence="2">SGNH hydrolase-type esterase domain-containing protein</fullName>
    </recommendedName>
</protein>
<evidence type="ECO:0000313" key="1">
    <source>
        <dbReference type="EMBL" id="OIR00300.1"/>
    </source>
</evidence>
<comment type="caution">
    <text evidence="1">The sequence shown here is derived from an EMBL/GenBank/DDBJ whole genome shotgun (WGS) entry which is preliminary data.</text>
</comment>
<evidence type="ECO:0008006" key="2">
    <source>
        <dbReference type="Google" id="ProtNLM"/>
    </source>
</evidence>
<dbReference type="InterPro" id="IPR057572">
    <property type="entry name" value="NonGDSL"/>
</dbReference>
<dbReference type="AlphaFoldDB" id="A0A1J5SF10"/>
<proteinExistence type="predicted"/>
<reference evidence="1" key="1">
    <citation type="submission" date="2016-10" db="EMBL/GenBank/DDBJ databases">
        <title>Sequence of Gallionella enrichment culture.</title>
        <authorList>
            <person name="Poehlein A."/>
            <person name="Muehling M."/>
            <person name="Daniel R."/>
        </authorList>
    </citation>
    <scope>NUCLEOTIDE SEQUENCE</scope>
</reference>
<dbReference type="EMBL" id="MLJW01000096">
    <property type="protein sequence ID" value="OIR00300.1"/>
    <property type="molecule type" value="Genomic_DNA"/>
</dbReference>
<accession>A0A1J5SF10</accession>
<dbReference type="InterPro" id="IPR036514">
    <property type="entry name" value="SGNH_hydro_sf"/>
</dbReference>
<dbReference type="CDD" id="cd00229">
    <property type="entry name" value="SGNH_hydrolase"/>
    <property type="match status" value="1"/>
</dbReference>
<organism evidence="1">
    <name type="scientific">mine drainage metagenome</name>
    <dbReference type="NCBI Taxonomy" id="410659"/>
    <lineage>
        <taxon>unclassified sequences</taxon>
        <taxon>metagenomes</taxon>
        <taxon>ecological metagenomes</taxon>
    </lineage>
</organism>
<dbReference type="Gene3D" id="3.40.50.1110">
    <property type="entry name" value="SGNH hydrolase"/>
    <property type="match status" value="1"/>
</dbReference>
<name>A0A1J5SF10_9ZZZZ</name>